<dbReference type="Gene3D" id="3.40.50.10330">
    <property type="entry name" value="Probable inorganic polyphosphate/atp-NAD kinase, domain 1"/>
    <property type="match status" value="1"/>
</dbReference>
<dbReference type="SUPFAM" id="SSF111331">
    <property type="entry name" value="NAD kinase/diacylglycerol kinase-like"/>
    <property type="match status" value="1"/>
</dbReference>
<feature type="domain" description="DAGKc" evidence="1">
    <location>
        <begin position="43"/>
        <end position="117"/>
    </location>
</feature>
<dbReference type="PROSITE" id="PS50146">
    <property type="entry name" value="DAGK"/>
    <property type="match status" value="1"/>
</dbReference>
<name>A0A8H4VMA9_9AGAR</name>
<dbReference type="EMBL" id="JAACJL010000044">
    <property type="protein sequence ID" value="KAF4615178.1"/>
    <property type="molecule type" value="Genomic_DNA"/>
</dbReference>
<sequence length="344" mass="37968">MLVALINPASGDSTAPAFFEKHVFPRLHFDHTIYHQHYHHIADTVVIGSGDGTIHDLINAKYPLPLKLVIVPSGTANALYASLFHPVQPQDRLRSVDAYLNKSVPIPLSIARTTITASQNPILSVVVVSTSLHASILHHSEALRKEHPGLERFKIAAEQNAPHWYNASVKLHGKVEIYDPSSNSFVSHPENTLQGPFVYFLSTVNVDRLEPAFRISPLARTIPPPISTCDIVIIRPLRHPSISADSTQSRADFVATTWKTLTGAYADGAHVHFTYRPDGSIDEKGEHQGPSVVEYIRCAGWEWIPDPDDHNAHLLCADGSIFHIPPHGTATTSILEDHPYSVYT</sequence>
<proteinExistence type="predicted"/>
<reference evidence="2 3" key="1">
    <citation type="submission" date="2019-12" db="EMBL/GenBank/DDBJ databases">
        <authorList>
            <person name="Floudas D."/>
            <person name="Bentzer J."/>
            <person name="Ahren D."/>
            <person name="Johansson T."/>
            <person name="Persson P."/>
            <person name="Tunlid A."/>
        </authorList>
    </citation>
    <scope>NUCLEOTIDE SEQUENCE [LARGE SCALE GENOMIC DNA]</scope>
    <source>
        <strain evidence="2 3">CBS 102.39</strain>
    </source>
</reference>
<dbReference type="Pfam" id="PF00781">
    <property type="entry name" value="DAGK_cat"/>
    <property type="match status" value="1"/>
</dbReference>
<dbReference type="InterPro" id="IPR001206">
    <property type="entry name" value="Diacylglycerol_kinase_cat_dom"/>
</dbReference>
<comment type="caution">
    <text evidence="2">The sequence shown here is derived from an EMBL/GenBank/DDBJ whole genome shotgun (WGS) entry which is preliminary data.</text>
</comment>
<dbReference type="PANTHER" id="PTHR12358">
    <property type="entry name" value="SPHINGOSINE KINASE"/>
    <property type="match status" value="1"/>
</dbReference>
<evidence type="ECO:0000313" key="3">
    <source>
        <dbReference type="Proteomes" id="UP000521872"/>
    </source>
</evidence>
<evidence type="ECO:0000259" key="1">
    <source>
        <dbReference type="PROSITE" id="PS50146"/>
    </source>
</evidence>
<gene>
    <name evidence="2" type="ORF">D9613_002829</name>
</gene>
<organism evidence="2 3">
    <name type="scientific">Agrocybe pediades</name>
    <dbReference type="NCBI Taxonomy" id="84607"/>
    <lineage>
        <taxon>Eukaryota</taxon>
        <taxon>Fungi</taxon>
        <taxon>Dikarya</taxon>
        <taxon>Basidiomycota</taxon>
        <taxon>Agaricomycotina</taxon>
        <taxon>Agaricomycetes</taxon>
        <taxon>Agaricomycetidae</taxon>
        <taxon>Agaricales</taxon>
        <taxon>Agaricineae</taxon>
        <taxon>Strophariaceae</taxon>
        <taxon>Agrocybe</taxon>
    </lineage>
</organism>
<dbReference type="GO" id="GO:0016020">
    <property type="term" value="C:membrane"/>
    <property type="evidence" value="ECO:0007669"/>
    <property type="project" value="TreeGrafter"/>
</dbReference>
<dbReference type="AlphaFoldDB" id="A0A8H4VMA9"/>
<dbReference type="InterPro" id="IPR050187">
    <property type="entry name" value="Lipid_Phosphate_FormReg"/>
</dbReference>
<accession>A0A8H4VMA9</accession>
<keyword evidence="3" id="KW-1185">Reference proteome</keyword>
<dbReference type="InterPro" id="IPR016064">
    <property type="entry name" value="NAD/diacylglycerol_kinase_sf"/>
</dbReference>
<dbReference type="GO" id="GO:0001727">
    <property type="term" value="F:lipid kinase activity"/>
    <property type="evidence" value="ECO:0007669"/>
    <property type="project" value="TreeGrafter"/>
</dbReference>
<dbReference type="Proteomes" id="UP000521872">
    <property type="component" value="Unassembled WGS sequence"/>
</dbReference>
<evidence type="ECO:0000313" key="2">
    <source>
        <dbReference type="EMBL" id="KAF4615178.1"/>
    </source>
</evidence>
<dbReference type="InterPro" id="IPR017438">
    <property type="entry name" value="ATP-NAD_kinase_N"/>
</dbReference>
<dbReference type="PANTHER" id="PTHR12358:SF105">
    <property type="entry name" value="DAGKC DOMAIN-CONTAINING PROTEIN"/>
    <property type="match status" value="1"/>
</dbReference>
<protein>
    <recommendedName>
        <fullName evidence="1">DAGKc domain-containing protein</fullName>
    </recommendedName>
</protein>
<dbReference type="GO" id="GO:0005737">
    <property type="term" value="C:cytoplasm"/>
    <property type="evidence" value="ECO:0007669"/>
    <property type="project" value="TreeGrafter"/>
</dbReference>
<dbReference type="GO" id="GO:0046512">
    <property type="term" value="P:sphingosine biosynthetic process"/>
    <property type="evidence" value="ECO:0007669"/>
    <property type="project" value="TreeGrafter"/>
</dbReference>